<dbReference type="GO" id="GO:0017183">
    <property type="term" value="P:protein histidyl modification to diphthamide"/>
    <property type="evidence" value="ECO:0007669"/>
    <property type="project" value="TreeGrafter"/>
</dbReference>
<dbReference type="InterPro" id="IPR015943">
    <property type="entry name" value="WD40/YVTN_repeat-like_dom_sf"/>
</dbReference>
<reference evidence="8 9" key="1">
    <citation type="submission" date="2018-12" db="EMBL/GenBank/DDBJ databases">
        <authorList>
            <person name="Tiukova I."/>
            <person name="Dainat J."/>
        </authorList>
    </citation>
    <scope>NUCLEOTIDE SEQUENCE [LARGE SCALE GENOMIC DNA]</scope>
</reference>
<comment type="pathway">
    <text evidence="1">Protein modification; peptidyl-diphthamide biosynthesis.</text>
</comment>
<name>A0A448YMC1_BRENA</name>
<dbReference type="InterPro" id="IPR052415">
    <property type="entry name" value="Diphthine_MTase"/>
</dbReference>
<organism evidence="8 9">
    <name type="scientific">Brettanomyces naardenensis</name>
    <name type="common">Yeast</name>
    <dbReference type="NCBI Taxonomy" id="13370"/>
    <lineage>
        <taxon>Eukaryota</taxon>
        <taxon>Fungi</taxon>
        <taxon>Dikarya</taxon>
        <taxon>Ascomycota</taxon>
        <taxon>Saccharomycotina</taxon>
        <taxon>Pichiomycetes</taxon>
        <taxon>Pichiales</taxon>
        <taxon>Pichiaceae</taxon>
        <taxon>Brettanomyces</taxon>
    </lineage>
</organism>
<evidence type="ECO:0000256" key="1">
    <source>
        <dbReference type="ARBA" id="ARBA00005156"/>
    </source>
</evidence>
<dbReference type="PANTHER" id="PTHR46042:SF1">
    <property type="entry name" value="DIPHTHINE METHYLTRANSFERASE"/>
    <property type="match status" value="1"/>
</dbReference>
<evidence type="ECO:0000313" key="9">
    <source>
        <dbReference type="Proteomes" id="UP000290900"/>
    </source>
</evidence>
<gene>
    <name evidence="8" type="ORF">BRENAR_LOCUS2782</name>
</gene>
<dbReference type="EC" id="3.1.1.97" evidence="6"/>
<comment type="similarity">
    <text evidence="5">Belongs to the DPH7 family.</text>
</comment>
<comment type="catalytic activity">
    <reaction evidence="7">
        <text>diphthine methyl ester-[translation elongation factor 2] + H2O = diphthine-[translation elongation factor 2] + methanol + H(+)</text>
        <dbReference type="Rhea" id="RHEA:42656"/>
        <dbReference type="Rhea" id="RHEA-COMP:10172"/>
        <dbReference type="Rhea" id="RHEA-COMP:10173"/>
        <dbReference type="ChEBI" id="CHEBI:15377"/>
        <dbReference type="ChEBI" id="CHEBI:15378"/>
        <dbReference type="ChEBI" id="CHEBI:17790"/>
        <dbReference type="ChEBI" id="CHEBI:79005"/>
        <dbReference type="ChEBI" id="CHEBI:82696"/>
        <dbReference type="EC" id="3.1.1.97"/>
    </reaction>
</comment>
<dbReference type="GO" id="GO:0061685">
    <property type="term" value="F:diphthine methylesterase activity"/>
    <property type="evidence" value="ECO:0007669"/>
    <property type="project" value="UniProtKB-EC"/>
</dbReference>
<evidence type="ECO:0000256" key="3">
    <source>
        <dbReference type="ARBA" id="ARBA00022737"/>
    </source>
</evidence>
<dbReference type="OrthoDB" id="1930760at2759"/>
<evidence type="ECO:0000256" key="4">
    <source>
        <dbReference type="ARBA" id="ARBA00022801"/>
    </source>
</evidence>
<keyword evidence="9" id="KW-1185">Reference proteome</keyword>
<evidence type="ECO:0000256" key="6">
    <source>
        <dbReference type="ARBA" id="ARBA00039131"/>
    </source>
</evidence>
<dbReference type="FunCoup" id="A0A448YMC1">
    <property type="interactions" value="116"/>
</dbReference>
<keyword evidence="2" id="KW-0853">WD repeat</keyword>
<dbReference type="EMBL" id="CAACVR010000016">
    <property type="protein sequence ID" value="VEU22050.1"/>
    <property type="molecule type" value="Genomic_DNA"/>
</dbReference>
<keyword evidence="3" id="KW-0677">Repeat</keyword>
<dbReference type="AlphaFoldDB" id="A0A448YMC1"/>
<accession>A0A448YMC1</accession>
<dbReference type="GO" id="GO:0005737">
    <property type="term" value="C:cytoplasm"/>
    <property type="evidence" value="ECO:0007669"/>
    <property type="project" value="TreeGrafter"/>
</dbReference>
<dbReference type="Gene3D" id="2.130.10.10">
    <property type="entry name" value="YVTN repeat-like/Quinoprotein amine dehydrogenase"/>
    <property type="match status" value="1"/>
</dbReference>
<dbReference type="InterPro" id="IPR001680">
    <property type="entry name" value="WD40_rpt"/>
</dbReference>
<dbReference type="SUPFAM" id="SSF50978">
    <property type="entry name" value="WD40 repeat-like"/>
    <property type="match status" value="1"/>
</dbReference>
<keyword evidence="4" id="KW-0378">Hydrolase</keyword>
<dbReference type="InParanoid" id="A0A448YMC1"/>
<dbReference type="Proteomes" id="UP000290900">
    <property type="component" value="Unassembled WGS sequence"/>
</dbReference>
<evidence type="ECO:0000256" key="5">
    <source>
        <dbReference type="ARBA" id="ARBA00038092"/>
    </source>
</evidence>
<evidence type="ECO:0000256" key="7">
    <source>
        <dbReference type="ARBA" id="ARBA00047551"/>
    </source>
</evidence>
<dbReference type="InterPro" id="IPR036322">
    <property type="entry name" value="WD40_repeat_dom_sf"/>
</dbReference>
<dbReference type="SMART" id="SM00320">
    <property type="entry name" value="WD40"/>
    <property type="match status" value="4"/>
</dbReference>
<dbReference type="STRING" id="13370.A0A448YMC1"/>
<proteinExistence type="inferred from homology"/>
<protein>
    <recommendedName>
        <fullName evidence="6">methylated diphthine methylhydrolase</fullName>
        <ecNumber evidence="6">3.1.1.97</ecNumber>
    </recommendedName>
</protein>
<evidence type="ECO:0000256" key="2">
    <source>
        <dbReference type="ARBA" id="ARBA00022574"/>
    </source>
</evidence>
<evidence type="ECO:0000313" key="8">
    <source>
        <dbReference type="EMBL" id="VEU22050.1"/>
    </source>
</evidence>
<dbReference type="PANTHER" id="PTHR46042">
    <property type="entry name" value="DIPHTHINE METHYLTRANSFERASE"/>
    <property type="match status" value="1"/>
</dbReference>
<sequence length="345" mass="38338">MAAELNRLAVFKTDLPPCCLRIYKDVIYLGTYKLVEGDNRYGSIEIWQQNALGYEKVKEYPTKGAILDLKMDPFEEGSLCSCHSKGNFIIWKIDPTDPTVLTEQLNVQAFDEKTLITAVNYHTTIPHQLVLTTTTGLCAVYDLSSGELTTMETSHDLECWYADFCSQPGLEHLVISGGDDRKMIIHDVRNPEVAIYSNDTFHEAGVVSILPSSKSFCSGSPYTVWSGSYDDHVRSIDLRYIPGEAGGSGSAFPRVIQNLDLGGGVWKLIPSPRGDGGDNRVLSCCMYDGARILSYDQETGDDIKVENYFKGDHSSICYGGDWKGDRVATCSFYDEVVQVWAEPVR</sequence>